<dbReference type="GeneID" id="19332647"/>
<reference evidence="2 3" key="1">
    <citation type="journal article" date="2012" name="PLoS Pathog.">
        <title>Diverse lifestyles and strategies of plant pathogenesis encoded in the genomes of eighteen Dothideomycetes fungi.</title>
        <authorList>
            <person name="Ohm R.A."/>
            <person name="Feau N."/>
            <person name="Henrissat B."/>
            <person name="Schoch C.L."/>
            <person name="Horwitz B.A."/>
            <person name="Barry K.W."/>
            <person name="Condon B.J."/>
            <person name="Copeland A.C."/>
            <person name="Dhillon B."/>
            <person name="Glaser F."/>
            <person name="Hesse C.N."/>
            <person name="Kosti I."/>
            <person name="LaButti K."/>
            <person name="Lindquist E.A."/>
            <person name="Lucas S."/>
            <person name="Salamov A.A."/>
            <person name="Bradshaw R.E."/>
            <person name="Ciuffetti L."/>
            <person name="Hamelin R.C."/>
            <person name="Kema G.H.J."/>
            <person name="Lawrence C."/>
            <person name="Scott J.A."/>
            <person name="Spatafora J.W."/>
            <person name="Turgeon B.G."/>
            <person name="de Wit P.J.G.M."/>
            <person name="Zhong S."/>
            <person name="Goodwin S.B."/>
            <person name="Grigoriev I.V."/>
        </authorList>
    </citation>
    <scope>NUCLEOTIDE SEQUENCE [LARGE SCALE GENOMIC DNA]</scope>
    <source>
        <strain evidence="2 3">CIRAD86</strain>
    </source>
</reference>
<gene>
    <name evidence="2" type="ORF">MYCFIDRAFT_171517</name>
</gene>
<dbReference type="Proteomes" id="UP000016932">
    <property type="component" value="Unassembled WGS sequence"/>
</dbReference>
<proteinExistence type="predicted"/>
<sequence>MPANVANPILSDIYPNFNLIRYTEDSELATLDIGRNLDLKTDPSCQTHFLFFSSISKPAPRSRLHDSCCVAHLHLRRRTVAKKLKSISACIRAFDVMGVNSSGLEENLFDFGLRRLSSDGLTGSTTCESCSSSILVAAGRGTEISRELDRTVSSELEVGEDIFIVLYSCCREKVLYSWVCFEVPHRLCLIPCSDPLRISELKEARPSNSELHSPETGLDMRYESEEETRE</sequence>
<evidence type="ECO:0000313" key="3">
    <source>
        <dbReference type="Proteomes" id="UP000016932"/>
    </source>
</evidence>
<feature type="compositionally biased region" description="Basic and acidic residues" evidence="1">
    <location>
        <begin position="218"/>
        <end position="230"/>
    </location>
</feature>
<organism evidence="2 3">
    <name type="scientific">Pseudocercospora fijiensis (strain CIRAD86)</name>
    <name type="common">Black leaf streak disease fungus</name>
    <name type="synonym">Mycosphaerella fijiensis</name>
    <dbReference type="NCBI Taxonomy" id="383855"/>
    <lineage>
        <taxon>Eukaryota</taxon>
        <taxon>Fungi</taxon>
        <taxon>Dikarya</taxon>
        <taxon>Ascomycota</taxon>
        <taxon>Pezizomycotina</taxon>
        <taxon>Dothideomycetes</taxon>
        <taxon>Dothideomycetidae</taxon>
        <taxon>Mycosphaerellales</taxon>
        <taxon>Mycosphaerellaceae</taxon>
        <taxon>Pseudocercospora</taxon>
    </lineage>
</organism>
<name>M3B8H4_PSEFD</name>
<protein>
    <submittedName>
        <fullName evidence="2">Uncharacterized protein</fullName>
    </submittedName>
</protein>
<evidence type="ECO:0000313" key="2">
    <source>
        <dbReference type="EMBL" id="EME85627.1"/>
    </source>
</evidence>
<dbReference type="VEuPathDB" id="FungiDB:MYCFIDRAFT_171517"/>
<dbReference type="RefSeq" id="XP_007923176.1">
    <property type="nucleotide sequence ID" value="XM_007924985.1"/>
</dbReference>
<evidence type="ECO:0000256" key="1">
    <source>
        <dbReference type="SAM" id="MobiDB-lite"/>
    </source>
</evidence>
<feature type="region of interest" description="Disordered" evidence="1">
    <location>
        <begin position="203"/>
        <end position="230"/>
    </location>
</feature>
<accession>M3B8H4</accession>
<keyword evidence="3" id="KW-1185">Reference proteome</keyword>
<dbReference type="HOGENOM" id="CLU_1205218_0_0_1"/>
<dbReference type="AlphaFoldDB" id="M3B8H4"/>
<dbReference type="EMBL" id="KB446556">
    <property type="protein sequence ID" value="EME85627.1"/>
    <property type="molecule type" value="Genomic_DNA"/>
</dbReference>
<dbReference type="KEGG" id="pfj:MYCFIDRAFT_171517"/>